<sequence>MRCAQPVTIVPNAPAWKDLKVILTLDVIQSRALLSRSTRAIRPHVERMQSVRNATERDRARACRNTLAIRTPVADRNVCKTRIVISSAPASTTNARIRAREFAD</sequence>
<dbReference type="EMBL" id="HBUE01027826">
    <property type="protein sequence ID" value="CAG6455123.1"/>
    <property type="molecule type" value="Transcribed_RNA"/>
</dbReference>
<reference evidence="1" key="1">
    <citation type="submission" date="2021-05" db="EMBL/GenBank/DDBJ databases">
        <authorList>
            <person name="Alioto T."/>
            <person name="Alioto T."/>
            <person name="Gomez Garrido J."/>
        </authorList>
    </citation>
    <scope>NUCLEOTIDE SEQUENCE</scope>
</reference>
<protein>
    <submittedName>
        <fullName evidence="1">(northern house mosquito) hypothetical protein</fullName>
    </submittedName>
</protein>
<dbReference type="AlphaFoldDB" id="A0A8D8ADL0"/>
<proteinExistence type="predicted"/>
<accession>A0A8D8ADL0</accession>
<dbReference type="EMBL" id="HBUE01027829">
    <property type="protein sequence ID" value="CAG6455131.1"/>
    <property type="molecule type" value="Transcribed_RNA"/>
</dbReference>
<evidence type="ECO:0000313" key="1">
    <source>
        <dbReference type="EMBL" id="CAG6455131.1"/>
    </source>
</evidence>
<organism evidence="1">
    <name type="scientific">Culex pipiens</name>
    <name type="common">House mosquito</name>
    <dbReference type="NCBI Taxonomy" id="7175"/>
    <lineage>
        <taxon>Eukaryota</taxon>
        <taxon>Metazoa</taxon>
        <taxon>Ecdysozoa</taxon>
        <taxon>Arthropoda</taxon>
        <taxon>Hexapoda</taxon>
        <taxon>Insecta</taxon>
        <taxon>Pterygota</taxon>
        <taxon>Neoptera</taxon>
        <taxon>Endopterygota</taxon>
        <taxon>Diptera</taxon>
        <taxon>Nematocera</taxon>
        <taxon>Culicoidea</taxon>
        <taxon>Culicidae</taxon>
        <taxon>Culicinae</taxon>
        <taxon>Culicini</taxon>
        <taxon>Culex</taxon>
        <taxon>Culex</taxon>
    </lineage>
</organism>
<name>A0A8D8ADL0_CULPI</name>